<dbReference type="Proteomes" id="UP000019102">
    <property type="component" value="Unassembled WGS sequence"/>
</dbReference>
<evidence type="ECO:0000313" key="7">
    <source>
        <dbReference type="EMBL" id="GAE91821.1"/>
    </source>
</evidence>
<dbReference type="Gene3D" id="3.60.21.10">
    <property type="match status" value="1"/>
</dbReference>
<sequence>MNRRTFLKRIFGSFITLIGLSGGTYYYAKELEPNMLDIHYVDIISKKVMSAFENYKILQFSDTHIGFHYSIEQFEKLVRKINAENADLVVFTGDLIDNPRTYTVNQRLVTLLDQIQAKDGKYWIYGNHDHGGYGTNMLKELFDQSGFELLQNGHRQINKNGDMINIIGVDDVLLGKPDINQTFQGVDQNLLTILLAHEPDYAEIAKDYPVDIQLSGHSHGGQVQLPLIGYLYTPHILLKNMWKDIIPSVIDHAIICE</sequence>
<dbReference type="GO" id="GO:0008758">
    <property type="term" value="F:UDP-2,3-diacylglucosamine hydrolase activity"/>
    <property type="evidence" value="ECO:0007669"/>
    <property type="project" value="TreeGrafter"/>
</dbReference>
<organism evidence="7 8">
    <name type="scientific">Gracilibacillus boraciitolerans JCM 21714</name>
    <dbReference type="NCBI Taxonomy" id="1298598"/>
    <lineage>
        <taxon>Bacteria</taxon>
        <taxon>Bacillati</taxon>
        <taxon>Bacillota</taxon>
        <taxon>Bacilli</taxon>
        <taxon>Bacillales</taxon>
        <taxon>Bacillaceae</taxon>
        <taxon>Gracilibacillus</taxon>
    </lineage>
</organism>
<keyword evidence="5" id="KW-0812">Transmembrane</keyword>
<evidence type="ECO:0000256" key="5">
    <source>
        <dbReference type="SAM" id="Phobius"/>
    </source>
</evidence>
<accession>W4VF68</accession>
<dbReference type="AlphaFoldDB" id="W4VF68"/>
<dbReference type="InterPro" id="IPR051158">
    <property type="entry name" value="Metallophosphoesterase_sf"/>
</dbReference>
<keyword evidence="3" id="KW-0378">Hydrolase</keyword>
<evidence type="ECO:0000256" key="4">
    <source>
        <dbReference type="ARBA" id="ARBA00061089"/>
    </source>
</evidence>
<feature type="domain" description="Calcineurin-like phosphoesterase" evidence="6">
    <location>
        <begin position="56"/>
        <end position="220"/>
    </location>
</feature>
<comment type="similarity">
    <text evidence="4">Belongs to the metallophosphoesterase superfamily.</text>
</comment>
<dbReference type="PANTHER" id="PTHR31302">
    <property type="entry name" value="TRANSMEMBRANE PROTEIN WITH METALLOPHOSPHOESTERASE DOMAIN-RELATED"/>
    <property type="match status" value="1"/>
</dbReference>
<keyword evidence="2" id="KW-0479">Metal-binding</keyword>
<dbReference type="GO" id="GO:0016020">
    <property type="term" value="C:membrane"/>
    <property type="evidence" value="ECO:0007669"/>
    <property type="project" value="GOC"/>
</dbReference>
<proteinExistence type="inferred from homology"/>
<reference evidence="7 8" key="1">
    <citation type="journal article" date="2014" name="Genome Announc.">
        <title>Draft Genome Sequence of the Boron-Tolerant and Moderately Halotolerant Bacterium Gracilibacillus boraciitolerans JCM 21714T.</title>
        <authorList>
            <person name="Ahmed I."/>
            <person name="Oshima K."/>
            <person name="Suda W."/>
            <person name="Kitamura K."/>
            <person name="Iida T."/>
            <person name="Ohmori Y."/>
            <person name="Fujiwara T."/>
            <person name="Hattori M."/>
            <person name="Ohkuma M."/>
        </authorList>
    </citation>
    <scope>NUCLEOTIDE SEQUENCE [LARGE SCALE GENOMIC DNA]</scope>
    <source>
        <strain evidence="7 8">JCM 21714</strain>
    </source>
</reference>
<comment type="cofactor">
    <cofactor evidence="1">
        <name>a divalent metal cation</name>
        <dbReference type="ChEBI" id="CHEBI:60240"/>
    </cofactor>
</comment>
<protein>
    <submittedName>
        <fullName evidence="7">Ser/Thr protein phosphatase family protein</fullName>
    </submittedName>
</protein>
<dbReference type="SUPFAM" id="SSF56300">
    <property type="entry name" value="Metallo-dependent phosphatases"/>
    <property type="match status" value="1"/>
</dbReference>
<evidence type="ECO:0000256" key="3">
    <source>
        <dbReference type="ARBA" id="ARBA00022801"/>
    </source>
</evidence>
<dbReference type="InterPro" id="IPR029052">
    <property type="entry name" value="Metallo-depent_PP-like"/>
</dbReference>
<dbReference type="eggNOG" id="COG1408">
    <property type="taxonomic scope" value="Bacteria"/>
</dbReference>
<name>W4VF68_9BACI</name>
<evidence type="ECO:0000256" key="1">
    <source>
        <dbReference type="ARBA" id="ARBA00001968"/>
    </source>
</evidence>
<dbReference type="GO" id="GO:0046872">
    <property type="term" value="F:metal ion binding"/>
    <property type="evidence" value="ECO:0007669"/>
    <property type="project" value="UniProtKB-KW"/>
</dbReference>
<dbReference type="FunFam" id="3.60.21.10:FF:000028">
    <property type="entry name" value="Putative metallophosphoesterase"/>
    <property type="match status" value="1"/>
</dbReference>
<dbReference type="PANTHER" id="PTHR31302:SF25">
    <property type="entry name" value="PHOSPHOESTERASE"/>
    <property type="match status" value="1"/>
</dbReference>
<evidence type="ECO:0000313" key="8">
    <source>
        <dbReference type="Proteomes" id="UP000019102"/>
    </source>
</evidence>
<dbReference type="CDD" id="cd07385">
    <property type="entry name" value="MPP_YkuE_C"/>
    <property type="match status" value="1"/>
</dbReference>
<comment type="caution">
    <text evidence="7">The sequence shown here is derived from an EMBL/GenBank/DDBJ whole genome shotgun (WGS) entry which is preliminary data.</text>
</comment>
<keyword evidence="5" id="KW-0472">Membrane</keyword>
<dbReference type="Pfam" id="PF00149">
    <property type="entry name" value="Metallophos"/>
    <property type="match status" value="1"/>
</dbReference>
<dbReference type="EMBL" id="BAVS01000001">
    <property type="protein sequence ID" value="GAE91821.1"/>
    <property type="molecule type" value="Genomic_DNA"/>
</dbReference>
<keyword evidence="8" id="KW-1185">Reference proteome</keyword>
<dbReference type="InterPro" id="IPR004843">
    <property type="entry name" value="Calcineurin-like_PHP"/>
</dbReference>
<feature type="transmembrane region" description="Helical" evidence="5">
    <location>
        <begin position="7"/>
        <end position="28"/>
    </location>
</feature>
<keyword evidence="5" id="KW-1133">Transmembrane helix</keyword>
<evidence type="ECO:0000256" key="2">
    <source>
        <dbReference type="ARBA" id="ARBA00022723"/>
    </source>
</evidence>
<gene>
    <name evidence="7" type="ORF">JCM21714_780</name>
</gene>
<evidence type="ECO:0000259" key="6">
    <source>
        <dbReference type="Pfam" id="PF00149"/>
    </source>
</evidence>
<dbReference type="RefSeq" id="WP_369403405.1">
    <property type="nucleotide sequence ID" value="NZ_BAVS01000001.1"/>
</dbReference>
<dbReference type="GO" id="GO:0009245">
    <property type="term" value="P:lipid A biosynthetic process"/>
    <property type="evidence" value="ECO:0007669"/>
    <property type="project" value="TreeGrafter"/>
</dbReference>
<dbReference type="STRING" id="1298598.JCM21714_780"/>